<dbReference type="Gene3D" id="3.10.129.10">
    <property type="entry name" value="Hotdog Thioesterase"/>
    <property type="match status" value="1"/>
</dbReference>
<evidence type="ECO:0000256" key="1">
    <source>
        <dbReference type="SAM" id="MobiDB-lite"/>
    </source>
</evidence>
<dbReference type="EMBL" id="JAVRHY010000002">
    <property type="protein sequence ID" value="MDT0617401.1"/>
    <property type="molecule type" value="Genomic_DNA"/>
</dbReference>
<gene>
    <name evidence="3" type="ORF">RM531_02855</name>
</gene>
<name>A0ABU3B8U9_9GAMM</name>
<dbReference type="InterPro" id="IPR002539">
    <property type="entry name" value="MaoC-like_dom"/>
</dbReference>
<sequence>MADATVIELDRLPAIVPTYLRAALTFSGGLGPDATIPDIECRVPGVSIDPDLLQRYAEVCGFPPDSNDVPITLPHVLAFPVHMAVLTHREFPLKLLGLVHVRNRITQHRAPAVGEALDLAVRVGGHRDVHNGIEFDMETVMADASGNTVWDSTSTMLSRGGGKGRRSGRGDKSPPAVPEQGRYGRWEAPADIGRRYAGVAGDVNPIHLSALSAKLFGFPRAIAHGMWLKARAAAEMQADLPDGAHTLEVAFKRPVLLPGSVMLKYDPGESGIDFALIKPDSDTVHMVGSVRRA</sequence>
<organism evidence="3 4">
    <name type="scientific">Spectribacter acetivorans</name>
    <dbReference type="NCBI Taxonomy" id="3075603"/>
    <lineage>
        <taxon>Bacteria</taxon>
        <taxon>Pseudomonadati</taxon>
        <taxon>Pseudomonadota</taxon>
        <taxon>Gammaproteobacteria</taxon>
        <taxon>Salinisphaerales</taxon>
        <taxon>Salinisphaeraceae</taxon>
        <taxon>Spectribacter</taxon>
    </lineage>
</organism>
<dbReference type="InterPro" id="IPR029069">
    <property type="entry name" value="HotDog_dom_sf"/>
</dbReference>
<evidence type="ECO:0000313" key="4">
    <source>
        <dbReference type="Proteomes" id="UP001259982"/>
    </source>
</evidence>
<feature type="region of interest" description="Disordered" evidence="1">
    <location>
        <begin position="151"/>
        <end position="184"/>
    </location>
</feature>
<dbReference type="RefSeq" id="WP_311657156.1">
    <property type="nucleotide sequence ID" value="NZ_JAVRHY010000002.1"/>
</dbReference>
<dbReference type="Pfam" id="PF01575">
    <property type="entry name" value="MaoC_dehydratas"/>
    <property type="match status" value="1"/>
</dbReference>
<dbReference type="PANTHER" id="PTHR43841:SF1">
    <property type="entry name" value="3-HYDROXYACYL-THIOESTER DEHYDRATASE X"/>
    <property type="match status" value="1"/>
</dbReference>
<protein>
    <submittedName>
        <fullName evidence="3">MaoC/PaaZ C-terminal domain-containing protein</fullName>
    </submittedName>
</protein>
<feature type="domain" description="MaoC-like" evidence="2">
    <location>
        <begin position="194"/>
        <end position="258"/>
    </location>
</feature>
<keyword evidence="4" id="KW-1185">Reference proteome</keyword>
<dbReference type="PANTHER" id="PTHR43841">
    <property type="entry name" value="3-HYDROXYACYL-THIOESTER DEHYDRATASE HTDX-RELATED"/>
    <property type="match status" value="1"/>
</dbReference>
<comment type="caution">
    <text evidence="3">The sequence shown here is derived from an EMBL/GenBank/DDBJ whole genome shotgun (WGS) entry which is preliminary data.</text>
</comment>
<accession>A0ABU3B8U9</accession>
<evidence type="ECO:0000313" key="3">
    <source>
        <dbReference type="EMBL" id="MDT0617401.1"/>
    </source>
</evidence>
<dbReference type="SUPFAM" id="SSF54637">
    <property type="entry name" value="Thioesterase/thiol ester dehydrase-isomerase"/>
    <property type="match status" value="2"/>
</dbReference>
<evidence type="ECO:0000259" key="2">
    <source>
        <dbReference type="Pfam" id="PF01575"/>
    </source>
</evidence>
<reference evidence="3 4" key="1">
    <citation type="submission" date="2023-09" db="EMBL/GenBank/DDBJ databases">
        <authorList>
            <person name="Rey-Velasco X."/>
        </authorList>
    </citation>
    <scope>NUCLEOTIDE SEQUENCE [LARGE SCALE GENOMIC DNA]</scope>
    <source>
        <strain evidence="3 4">P385</strain>
    </source>
</reference>
<dbReference type="Proteomes" id="UP001259982">
    <property type="component" value="Unassembled WGS sequence"/>
</dbReference>
<proteinExistence type="predicted"/>